<organism evidence="2 3">
    <name type="scientific">Sphaerulina musiva (strain SO2202)</name>
    <name type="common">Poplar stem canker fungus</name>
    <name type="synonym">Septoria musiva</name>
    <dbReference type="NCBI Taxonomy" id="692275"/>
    <lineage>
        <taxon>Eukaryota</taxon>
        <taxon>Fungi</taxon>
        <taxon>Dikarya</taxon>
        <taxon>Ascomycota</taxon>
        <taxon>Pezizomycotina</taxon>
        <taxon>Dothideomycetes</taxon>
        <taxon>Dothideomycetidae</taxon>
        <taxon>Mycosphaerellales</taxon>
        <taxon>Mycosphaerellaceae</taxon>
        <taxon>Sphaerulina</taxon>
    </lineage>
</organism>
<evidence type="ECO:0000313" key="3">
    <source>
        <dbReference type="Proteomes" id="UP000016931"/>
    </source>
</evidence>
<name>N1QDI2_SPHMS</name>
<accession>N1QDI2</accession>
<dbReference type="AlphaFoldDB" id="N1QDI2"/>
<dbReference type="RefSeq" id="XP_016757597.1">
    <property type="nucleotide sequence ID" value="XM_016901594.1"/>
</dbReference>
<dbReference type="Proteomes" id="UP000016931">
    <property type="component" value="Unassembled WGS sequence"/>
</dbReference>
<dbReference type="GeneID" id="27898731"/>
<protein>
    <recommendedName>
        <fullName evidence="1">DUF7730 domain-containing protein</fullName>
    </recommendedName>
</protein>
<dbReference type="PANTHER" id="PTHR38790">
    <property type="entry name" value="2EXR DOMAIN-CONTAINING PROTEIN-RELATED"/>
    <property type="match status" value="1"/>
</dbReference>
<sequence>MTSNDRTLTAPLLRLPLELRNEIWSMLLLNFVAIPLSTQGVRTKSSRVVRNPDIHWSKQYMFAEPPNTGLLRINRQIHTETIAFLYSINRFVVKDILTLRRFLETIGPGVTHITGVTLQSDALMGRSLSSAMPKLRLCRNLTSLKVCHPSLCAATDDAVGAIASGFVKDLEPLLDVLAPIFTEKNLAKSIANLVRISHGSCLQGFSKARDMEIEIGELIAQRYGVEYWPDFDWWDLNEAGGKAWYLEEQHIAWLKEKEETEKLESLRVLFQDQNVACSCSSPICRGEA</sequence>
<gene>
    <name evidence="2" type="ORF">SEPMUDRAFT_120328</name>
</gene>
<dbReference type="Pfam" id="PF24864">
    <property type="entry name" value="DUF7730"/>
    <property type="match status" value="1"/>
</dbReference>
<dbReference type="InterPro" id="IPR056632">
    <property type="entry name" value="DUF7730"/>
</dbReference>
<evidence type="ECO:0000313" key="2">
    <source>
        <dbReference type="EMBL" id="EMF09476.1"/>
    </source>
</evidence>
<dbReference type="HOGENOM" id="CLU_966976_0_0_1"/>
<reference evidence="2 3" key="1">
    <citation type="journal article" date="2012" name="PLoS Pathog.">
        <title>Diverse lifestyles and strategies of plant pathogenesis encoded in the genomes of eighteen Dothideomycetes fungi.</title>
        <authorList>
            <person name="Ohm R.A."/>
            <person name="Feau N."/>
            <person name="Henrissat B."/>
            <person name="Schoch C.L."/>
            <person name="Horwitz B.A."/>
            <person name="Barry K.W."/>
            <person name="Condon B.J."/>
            <person name="Copeland A.C."/>
            <person name="Dhillon B."/>
            <person name="Glaser F."/>
            <person name="Hesse C.N."/>
            <person name="Kosti I."/>
            <person name="LaButti K."/>
            <person name="Lindquist E.A."/>
            <person name="Lucas S."/>
            <person name="Salamov A.A."/>
            <person name="Bradshaw R.E."/>
            <person name="Ciuffetti L."/>
            <person name="Hamelin R.C."/>
            <person name="Kema G.H.J."/>
            <person name="Lawrence C."/>
            <person name="Scott J.A."/>
            <person name="Spatafora J.W."/>
            <person name="Turgeon B.G."/>
            <person name="de Wit P.J.G.M."/>
            <person name="Zhong S."/>
            <person name="Goodwin S.B."/>
            <person name="Grigoriev I.V."/>
        </authorList>
    </citation>
    <scope>NUCLEOTIDE SEQUENCE [LARGE SCALE GENOMIC DNA]</scope>
    <source>
        <strain evidence="2 3">SO2202</strain>
    </source>
</reference>
<dbReference type="PANTHER" id="PTHR38790:SF4">
    <property type="entry name" value="2EXR DOMAIN-CONTAINING PROTEIN"/>
    <property type="match status" value="1"/>
</dbReference>
<feature type="domain" description="DUF7730" evidence="1">
    <location>
        <begin position="11"/>
        <end position="108"/>
    </location>
</feature>
<dbReference type="EMBL" id="KB456269">
    <property type="protein sequence ID" value="EMF09476.1"/>
    <property type="molecule type" value="Genomic_DNA"/>
</dbReference>
<proteinExistence type="predicted"/>
<keyword evidence="3" id="KW-1185">Reference proteome</keyword>
<evidence type="ECO:0000259" key="1">
    <source>
        <dbReference type="Pfam" id="PF24864"/>
    </source>
</evidence>
<dbReference type="OMA" id="RISHGSC"/>